<dbReference type="KEGG" id="bapi:BBC0122_003770"/>
<protein>
    <submittedName>
        <fullName evidence="1">Uncharacterized protein</fullName>
    </submittedName>
</protein>
<proteinExistence type="predicted"/>
<dbReference type="AlphaFoldDB" id="A0A1U9MFT2"/>
<dbReference type="Proteomes" id="UP000189632">
    <property type="component" value="Chromosome"/>
</dbReference>
<accession>A0A1U9MFT2</accession>
<organism evidence="1 2">
    <name type="scientific">Bartonella choladocola</name>
    <dbReference type="NCBI Taxonomy" id="2750995"/>
    <lineage>
        <taxon>Bacteria</taxon>
        <taxon>Pseudomonadati</taxon>
        <taxon>Pseudomonadota</taxon>
        <taxon>Alphaproteobacteria</taxon>
        <taxon>Hyphomicrobiales</taxon>
        <taxon>Bartonellaceae</taxon>
        <taxon>Bartonella</taxon>
    </lineage>
</organism>
<evidence type="ECO:0000313" key="1">
    <source>
        <dbReference type="EMBL" id="AQT46511.1"/>
    </source>
</evidence>
<gene>
    <name evidence="1" type="ORF">BBC0122_003770</name>
</gene>
<reference evidence="1 2" key="1">
    <citation type="submission" date="2016-11" db="EMBL/GenBank/DDBJ databases">
        <title>Comparative genomics of Bartonella apis.</title>
        <authorList>
            <person name="Engel P."/>
        </authorList>
    </citation>
    <scope>NUCLEOTIDE SEQUENCE [LARGE SCALE GENOMIC DNA]</scope>
    <source>
        <strain evidence="1 2">BBC0122</strain>
    </source>
</reference>
<sequence length="83" mass="9518">MNAQNICSHLLCYRLSRRPFKTGYRFITGDEINDCSALTVEGQLEKRNCISQSICCCDFFVKTIVPLDFRNADDVTGIKYFLP</sequence>
<keyword evidence="2" id="KW-1185">Reference proteome</keyword>
<evidence type="ECO:0000313" key="2">
    <source>
        <dbReference type="Proteomes" id="UP000189632"/>
    </source>
</evidence>
<name>A0A1U9MFT2_9HYPH</name>
<dbReference type="EMBL" id="CP015625">
    <property type="protein sequence ID" value="AQT46511.1"/>
    <property type="molecule type" value="Genomic_DNA"/>
</dbReference>